<dbReference type="Pfam" id="PF00248">
    <property type="entry name" value="Aldo_ket_red"/>
    <property type="match status" value="1"/>
</dbReference>
<dbReference type="STRING" id="1037660.A0A066WPU4"/>
<name>A0A066WPU4_TILAU</name>
<dbReference type="SUPFAM" id="SSF51430">
    <property type="entry name" value="NAD(P)-linked oxidoreductase"/>
    <property type="match status" value="1"/>
</dbReference>
<dbReference type="PANTHER" id="PTHR43827">
    <property type="entry name" value="2,5-DIKETO-D-GLUCONIC ACID REDUCTASE"/>
    <property type="match status" value="1"/>
</dbReference>
<evidence type="ECO:0000256" key="3">
    <source>
        <dbReference type="PIRSR" id="PIRSR000097-1"/>
    </source>
</evidence>
<dbReference type="GeneID" id="25263644"/>
<dbReference type="InterPro" id="IPR020471">
    <property type="entry name" value="AKR"/>
</dbReference>
<dbReference type="RefSeq" id="XP_013245863.1">
    <property type="nucleotide sequence ID" value="XM_013390409.1"/>
</dbReference>
<evidence type="ECO:0000313" key="8">
    <source>
        <dbReference type="Proteomes" id="UP000027361"/>
    </source>
</evidence>
<dbReference type="HOGENOM" id="CLU_023205_0_1_1"/>
<dbReference type="CDD" id="cd19071">
    <property type="entry name" value="AKR_AKR1-5-like"/>
    <property type="match status" value="1"/>
</dbReference>
<dbReference type="PIRSF" id="PIRSF000097">
    <property type="entry name" value="AKR"/>
    <property type="match status" value="1"/>
</dbReference>
<dbReference type="Gene3D" id="3.20.20.100">
    <property type="entry name" value="NADP-dependent oxidoreductase domain"/>
    <property type="match status" value="1"/>
</dbReference>
<dbReference type="FunFam" id="3.20.20.100:FF:000015">
    <property type="entry name" value="Oxidoreductase, aldo/keto reductase family"/>
    <property type="match status" value="1"/>
</dbReference>
<dbReference type="GO" id="GO:0016491">
    <property type="term" value="F:oxidoreductase activity"/>
    <property type="evidence" value="ECO:0007669"/>
    <property type="project" value="UniProtKB-KW"/>
</dbReference>
<evidence type="ECO:0000313" key="7">
    <source>
        <dbReference type="EMBL" id="KDN53024.1"/>
    </source>
</evidence>
<dbReference type="PROSITE" id="PS00063">
    <property type="entry name" value="ALDOKETO_REDUCTASE_3"/>
    <property type="match status" value="1"/>
</dbReference>
<feature type="domain" description="NADP-dependent oxidoreductase" evidence="6">
    <location>
        <begin position="34"/>
        <end position="263"/>
    </location>
</feature>
<feature type="binding site" evidence="4">
    <location>
        <position position="111"/>
    </location>
    <ligand>
        <name>substrate</name>
    </ligand>
</feature>
<keyword evidence="2" id="KW-0560">Oxidoreductase</keyword>
<comment type="caution">
    <text evidence="7">The sequence shown here is derived from an EMBL/GenBank/DDBJ whole genome shotgun (WGS) entry which is preliminary data.</text>
</comment>
<dbReference type="FunCoup" id="A0A066WPU4">
    <property type="interactions" value="230"/>
</dbReference>
<dbReference type="PROSITE" id="PS00798">
    <property type="entry name" value="ALDOKETO_REDUCTASE_1"/>
    <property type="match status" value="1"/>
</dbReference>
<dbReference type="AlphaFoldDB" id="A0A066WPU4"/>
<proteinExistence type="inferred from homology"/>
<accession>A0A066WPU4</accession>
<dbReference type="OMA" id="YYHDVVI"/>
<dbReference type="InterPro" id="IPR023210">
    <property type="entry name" value="NADP_OxRdtase_dom"/>
</dbReference>
<dbReference type="EMBL" id="JMSN01000005">
    <property type="protein sequence ID" value="KDN53024.1"/>
    <property type="molecule type" value="Genomic_DNA"/>
</dbReference>
<dbReference type="PROSITE" id="PS00062">
    <property type="entry name" value="ALDOKETO_REDUCTASE_2"/>
    <property type="match status" value="1"/>
</dbReference>
<gene>
    <name evidence="7" type="ORF">K437DRAFT_253679</name>
</gene>
<dbReference type="OrthoDB" id="416253at2759"/>
<sequence length="277" mass="30357">MAKQLSIERRLKLNDGREIPQLGLGVYLSKGKEGERAVKAALDLGYRHIDSAQMYANEAEVGAAVLASGIPREQIFVTSKVWDSAQSKCLVSVQDSVKKSGLGYLDLMLLHSPNPGKATRTKAYGDLIKAQKLGLVKSIGVSNYGSHHIEEVIAAFPDSPPAVNQIEVSPFFQRREIVNACLKHNILVEAYSPLGKGAHVDLPELHEIAKTYEKTPSQLLIRWSLQSGHICLPKSANPTRIKENSDIFDFVITENDMKKLDALETGSGVTWDPTTAL</sequence>
<reference evidence="7 8" key="1">
    <citation type="submission" date="2014-05" db="EMBL/GenBank/DDBJ databases">
        <title>Draft genome sequence of a rare smut relative, Tilletiaria anomala UBC 951.</title>
        <authorList>
            <consortium name="DOE Joint Genome Institute"/>
            <person name="Toome M."/>
            <person name="Kuo A."/>
            <person name="Henrissat B."/>
            <person name="Lipzen A."/>
            <person name="Tritt A."/>
            <person name="Yoshinaga Y."/>
            <person name="Zane M."/>
            <person name="Barry K."/>
            <person name="Grigoriev I.V."/>
            <person name="Spatafora J.W."/>
            <person name="Aimea M.C."/>
        </authorList>
    </citation>
    <scope>NUCLEOTIDE SEQUENCE [LARGE SCALE GENOMIC DNA]</scope>
    <source>
        <strain evidence="7 8">UBC 951</strain>
    </source>
</reference>
<evidence type="ECO:0000256" key="2">
    <source>
        <dbReference type="ARBA" id="ARBA00023002"/>
    </source>
</evidence>
<evidence type="ECO:0000256" key="5">
    <source>
        <dbReference type="PIRSR" id="PIRSR000097-3"/>
    </source>
</evidence>
<protein>
    <submittedName>
        <fullName evidence="7">Aldo/keto reductase</fullName>
    </submittedName>
</protein>
<dbReference type="PRINTS" id="PR00069">
    <property type="entry name" value="ALDKETRDTASE"/>
</dbReference>
<evidence type="ECO:0000256" key="4">
    <source>
        <dbReference type="PIRSR" id="PIRSR000097-2"/>
    </source>
</evidence>
<dbReference type="Proteomes" id="UP000027361">
    <property type="component" value="Unassembled WGS sequence"/>
</dbReference>
<evidence type="ECO:0000256" key="1">
    <source>
        <dbReference type="ARBA" id="ARBA00007905"/>
    </source>
</evidence>
<dbReference type="InterPro" id="IPR018170">
    <property type="entry name" value="Aldo/ket_reductase_CS"/>
</dbReference>
<feature type="site" description="Lowers pKa of active site Tyr" evidence="5">
    <location>
        <position position="80"/>
    </location>
</feature>
<evidence type="ECO:0000259" key="6">
    <source>
        <dbReference type="Pfam" id="PF00248"/>
    </source>
</evidence>
<organism evidence="7 8">
    <name type="scientific">Tilletiaria anomala (strain ATCC 24038 / CBS 436.72 / UBC 951)</name>
    <dbReference type="NCBI Taxonomy" id="1037660"/>
    <lineage>
        <taxon>Eukaryota</taxon>
        <taxon>Fungi</taxon>
        <taxon>Dikarya</taxon>
        <taxon>Basidiomycota</taxon>
        <taxon>Ustilaginomycotina</taxon>
        <taxon>Exobasidiomycetes</taxon>
        <taxon>Georgefischeriales</taxon>
        <taxon>Tilletiariaceae</taxon>
        <taxon>Tilletiaria</taxon>
    </lineage>
</organism>
<dbReference type="InterPro" id="IPR036812">
    <property type="entry name" value="NAD(P)_OxRdtase_dom_sf"/>
</dbReference>
<comment type="similarity">
    <text evidence="1">Belongs to the aldo/keto reductase family.</text>
</comment>
<keyword evidence="8" id="KW-1185">Reference proteome</keyword>
<dbReference type="PANTHER" id="PTHR43827:SF13">
    <property type="entry name" value="ALDO_KETO REDUCTASE FAMILY PROTEIN"/>
    <property type="match status" value="1"/>
</dbReference>
<feature type="active site" description="Proton donor" evidence="3">
    <location>
        <position position="55"/>
    </location>
</feature>
<dbReference type="InParanoid" id="A0A066WPU4"/>